<dbReference type="EMBL" id="FNPF01000010">
    <property type="protein sequence ID" value="SDY54929.1"/>
    <property type="molecule type" value="Genomic_DNA"/>
</dbReference>
<organism evidence="1 2">
    <name type="scientific">Citreimonas salinaria</name>
    <dbReference type="NCBI Taxonomy" id="321339"/>
    <lineage>
        <taxon>Bacteria</taxon>
        <taxon>Pseudomonadati</taxon>
        <taxon>Pseudomonadota</taxon>
        <taxon>Alphaproteobacteria</taxon>
        <taxon>Rhodobacterales</taxon>
        <taxon>Roseobacteraceae</taxon>
        <taxon>Citreimonas</taxon>
    </lineage>
</organism>
<protein>
    <submittedName>
        <fullName evidence="1">Uncharacterized protein</fullName>
    </submittedName>
</protein>
<dbReference type="Proteomes" id="UP000199286">
    <property type="component" value="Unassembled WGS sequence"/>
</dbReference>
<dbReference type="STRING" id="321339.SAMN05444340_11074"/>
<gene>
    <name evidence="1" type="ORF">SAMN05444340_11074</name>
</gene>
<keyword evidence="2" id="KW-1185">Reference proteome</keyword>
<dbReference type="OrthoDB" id="7868168at2"/>
<sequence length="79" mass="8157">MRIRPLTEGEMLSLAGSAIAKIDGKGRRGTSMVTYDEIEAMAALIECTGAGPACQQAHHAVLAGVADAARATSSQETIQ</sequence>
<dbReference type="AlphaFoldDB" id="A0A1H3KSG4"/>
<accession>A0A1H3KSG4</accession>
<reference evidence="1 2" key="1">
    <citation type="submission" date="2016-10" db="EMBL/GenBank/DDBJ databases">
        <authorList>
            <person name="de Groot N.N."/>
        </authorList>
    </citation>
    <scope>NUCLEOTIDE SEQUENCE [LARGE SCALE GENOMIC DNA]</scope>
    <source>
        <strain evidence="1 2">DSM 26880</strain>
    </source>
</reference>
<proteinExistence type="predicted"/>
<evidence type="ECO:0000313" key="1">
    <source>
        <dbReference type="EMBL" id="SDY54929.1"/>
    </source>
</evidence>
<name>A0A1H3KSG4_9RHOB</name>
<dbReference type="RefSeq" id="WP_089883834.1">
    <property type="nucleotide sequence ID" value="NZ_FNPF01000010.1"/>
</dbReference>
<evidence type="ECO:0000313" key="2">
    <source>
        <dbReference type="Proteomes" id="UP000199286"/>
    </source>
</evidence>